<feature type="region of interest" description="Disordered" evidence="1">
    <location>
        <begin position="388"/>
        <end position="500"/>
    </location>
</feature>
<feature type="compositionally biased region" description="Polar residues" evidence="1">
    <location>
        <begin position="359"/>
        <end position="372"/>
    </location>
</feature>
<evidence type="ECO:0000313" key="3">
    <source>
        <dbReference type="Proteomes" id="UP000030686"/>
    </source>
</evidence>
<feature type="compositionally biased region" description="Polar residues" evidence="1">
    <location>
        <begin position="388"/>
        <end position="422"/>
    </location>
</feature>
<feature type="compositionally biased region" description="Polar residues" evidence="1">
    <location>
        <begin position="853"/>
        <end position="869"/>
    </location>
</feature>
<feature type="compositionally biased region" description="Polar residues" evidence="1">
    <location>
        <begin position="804"/>
        <end position="836"/>
    </location>
</feature>
<dbReference type="EMBL" id="HG792015">
    <property type="protein sequence ID" value="CDM29621.1"/>
    <property type="molecule type" value="Genomic_DNA"/>
</dbReference>
<feature type="compositionally biased region" description="Polar residues" evidence="1">
    <location>
        <begin position="652"/>
        <end position="667"/>
    </location>
</feature>
<feature type="compositionally biased region" description="Polar residues" evidence="1">
    <location>
        <begin position="338"/>
        <end position="349"/>
    </location>
</feature>
<dbReference type="Proteomes" id="UP000030686">
    <property type="component" value="Unassembled WGS sequence"/>
</dbReference>
<dbReference type="AlphaFoldDB" id="W6Q0X6"/>
<feature type="compositionally biased region" description="Polar residues" evidence="1">
    <location>
        <begin position="742"/>
        <end position="760"/>
    </location>
</feature>
<protein>
    <submittedName>
        <fullName evidence="2">Genomic scaffold, ProqFM164S01</fullName>
    </submittedName>
</protein>
<feature type="region of interest" description="Disordered" evidence="1">
    <location>
        <begin position="742"/>
        <end position="770"/>
    </location>
</feature>
<feature type="compositionally biased region" description="Polar residues" evidence="1">
    <location>
        <begin position="29"/>
        <end position="44"/>
    </location>
</feature>
<feature type="compositionally biased region" description="Polar residues" evidence="1">
    <location>
        <begin position="316"/>
        <end position="331"/>
    </location>
</feature>
<evidence type="ECO:0000313" key="2">
    <source>
        <dbReference type="EMBL" id="CDM29621.1"/>
    </source>
</evidence>
<reference evidence="2" key="1">
    <citation type="journal article" date="2014" name="Nat. Commun.">
        <title>Multiple recent horizontal transfers of a large genomic region in cheese making fungi.</title>
        <authorList>
            <person name="Cheeseman K."/>
            <person name="Ropars J."/>
            <person name="Renault P."/>
            <person name="Dupont J."/>
            <person name="Gouzy J."/>
            <person name="Branca A."/>
            <person name="Abraham A.L."/>
            <person name="Ceppi M."/>
            <person name="Conseiller E."/>
            <person name="Debuchy R."/>
            <person name="Malagnac F."/>
            <person name="Goarin A."/>
            <person name="Silar P."/>
            <person name="Lacoste S."/>
            <person name="Sallet E."/>
            <person name="Bensimon A."/>
            <person name="Giraud T."/>
            <person name="Brygoo Y."/>
        </authorList>
    </citation>
    <scope>NUCLEOTIDE SEQUENCE [LARGE SCALE GENOMIC DNA]</scope>
    <source>
        <strain evidence="2">FM164</strain>
    </source>
</reference>
<feature type="compositionally biased region" description="Low complexity" evidence="1">
    <location>
        <begin position="11"/>
        <end position="20"/>
    </location>
</feature>
<feature type="region of interest" description="Disordered" evidence="1">
    <location>
        <begin position="1"/>
        <end position="44"/>
    </location>
</feature>
<feature type="region of interest" description="Disordered" evidence="1">
    <location>
        <begin position="804"/>
        <end position="892"/>
    </location>
</feature>
<feature type="region of interest" description="Disordered" evidence="1">
    <location>
        <begin position="630"/>
        <end position="724"/>
    </location>
</feature>
<keyword evidence="3" id="KW-1185">Reference proteome</keyword>
<organism evidence="2 3">
    <name type="scientific">Penicillium roqueforti (strain FM164)</name>
    <dbReference type="NCBI Taxonomy" id="1365484"/>
    <lineage>
        <taxon>Eukaryota</taxon>
        <taxon>Fungi</taxon>
        <taxon>Dikarya</taxon>
        <taxon>Ascomycota</taxon>
        <taxon>Pezizomycotina</taxon>
        <taxon>Eurotiomycetes</taxon>
        <taxon>Eurotiomycetidae</taxon>
        <taxon>Eurotiales</taxon>
        <taxon>Aspergillaceae</taxon>
        <taxon>Penicillium</taxon>
    </lineage>
</organism>
<gene>
    <name evidence="2" type="ORF">PROQFM164_S01g003433</name>
</gene>
<evidence type="ECO:0000256" key="1">
    <source>
        <dbReference type="SAM" id="MobiDB-lite"/>
    </source>
</evidence>
<proteinExistence type="predicted"/>
<feature type="compositionally biased region" description="Basic and acidic residues" evidence="1">
    <location>
        <begin position="296"/>
        <end position="308"/>
    </location>
</feature>
<dbReference type="OMA" id="MFNGSQH"/>
<feature type="region of interest" description="Disordered" evidence="1">
    <location>
        <begin position="295"/>
        <end position="372"/>
    </location>
</feature>
<feature type="compositionally biased region" description="Low complexity" evidence="1">
    <location>
        <begin position="631"/>
        <end position="645"/>
    </location>
</feature>
<dbReference type="STRING" id="1365484.W6Q0X6"/>
<accession>W6Q0X6</accession>
<name>W6Q0X6_PENRF</name>
<dbReference type="OrthoDB" id="4966at2759"/>
<sequence length="924" mass="100329">MENDAQRSASDDSSSSGLSSQDDDHDLAQPTTINTTTDTRSYLPSNVSLEILQAHLDADGSDSSDASGPRVHPDFFVHLENLRRVNEANRVNARRDAEAWYEAAMGHPPQHQDPLMFNGSQHEAPQMHDQPQHDAPFMFNGSQHQASQTYSQPQDGTPFMFNGSHHEASRMHDQPQHDAPFMFNGSQHQASQTYSQPQDGTPFMFNGSHHEASRMHDQPQHDAPFMFNGSQHQASQTYSQPQDGTPFMFNGSHHEASRMHDQPQHDAPFMFNGSQHQASQTYSQPQDGTPFMFNGSHHEASRMHDQPQHDAPFMFNGSQHQASQTYSQPQDGTPFMFNGSQHQASQMYNQPRHDAPSMFNGSQHQASQTHRQPRNEISFTFNGSQYQVSRASNQPQNGASSSVPNQPQNGSFQFANETNQPSYHAGTGNGLQPSAMGMRERYETQDSTAAGPSEPSLHVRFATPTHIGPSHPRDNPHQRRPPSPYPVGFRRPYASGPNYMSNPPLPPYPLPSPPLPVPPVLAPPVTAPLHPDYTEHGNPYRLASEPELLPEDAITHGEERIVQSWLIRQQLIAGIPPREIQPMAQARERQHRTPPYIMLNESGAHIIRIEPARFEGAMLPLTGLPWLPQRANSSAPASSDAPDASGMPTGQEIATGSSLSSTLNSPLDPNLLTAPSSPRGLAAANSPVASHLPAPATPPTVPTLPVNSRLAETPNLPVTPDFPASRNALATTTLLATFTLRPDSTVSDPTSVPEQNSANPNEHVAGSLNPDPRMVAFFQPLRLHETTHSVLAPAEMRVEAPGTTQVGANENRQTSVATLQSPSQGGMPLTVQNYTDADSIGSPGAPGMVVSPARSQGQGSSTGTDTDNMPSPGAPQLALENRDEPPTRRVHRFAIDGVDESAEVGRFSAEAFASGDQSSGGGLI</sequence>